<dbReference type="InterPro" id="IPR037523">
    <property type="entry name" value="VOC_core"/>
</dbReference>
<dbReference type="PROSITE" id="PS00082">
    <property type="entry name" value="EXTRADIOL_DIOXYGENAS"/>
    <property type="match status" value="1"/>
</dbReference>
<dbReference type="PROSITE" id="PS51819">
    <property type="entry name" value="VOC"/>
    <property type="match status" value="1"/>
</dbReference>
<evidence type="ECO:0000256" key="7">
    <source>
        <dbReference type="ARBA" id="ARBA00023004"/>
    </source>
</evidence>
<dbReference type="Proteomes" id="UP000027746">
    <property type="component" value="Unassembled WGS sequence"/>
</dbReference>
<comment type="cofactor">
    <cofactor evidence="1 8">
        <name>Fe(2+)</name>
        <dbReference type="ChEBI" id="CHEBI:29033"/>
    </cofactor>
</comment>
<dbReference type="PANTHER" id="PTHR21366">
    <property type="entry name" value="GLYOXALASE FAMILY PROTEIN"/>
    <property type="match status" value="1"/>
</dbReference>
<name>A0A073IZ07_9RHOB</name>
<dbReference type="Gene3D" id="3.10.180.10">
    <property type="entry name" value="2,3-Dihydroxybiphenyl 1,2-Dioxygenase, domain 1"/>
    <property type="match status" value="1"/>
</dbReference>
<evidence type="ECO:0000256" key="8">
    <source>
        <dbReference type="RuleBase" id="RU000683"/>
    </source>
</evidence>
<dbReference type="PANTHER" id="PTHR21366:SF30">
    <property type="entry name" value="BLL2330 PROTEIN"/>
    <property type="match status" value="1"/>
</dbReference>
<keyword evidence="3" id="KW-0479">Metal-binding</keyword>
<dbReference type="CDD" id="cd06587">
    <property type="entry name" value="VOC"/>
    <property type="match status" value="1"/>
</dbReference>
<evidence type="ECO:0000313" key="9">
    <source>
        <dbReference type="EMBL" id="KEJ94860.1"/>
    </source>
</evidence>
<evidence type="ECO:0000313" key="10">
    <source>
        <dbReference type="Proteomes" id="UP000027746"/>
    </source>
</evidence>
<keyword evidence="4 8" id="KW-0058">Aromatic hydrocarbons catabolism</keyword>
<dbReference type="GeneID" id="68868436"/>
<proteinExistence type="inferred from homology"/>
<dbReference type="InterPro" id="IPR050383">
    <property type="entry name" value="GlyoxalaseI/FosfomycinResist"/>
</dbReference>
<dbReference type="AlphaFoldDB" id="A0A073IZ07"/>
<evidence type="ECO:0000256" key="3">
    <source>
        <dbReference type="ARBA" id="ARBA00022723"/>
    </source>
</evidence>
<keyword evidence="5 8" id="KW-0223">Dioxygenase</keyword>
<dbReference type="GO" id="GO:0008198">
    <property type="term" value="F:ferrous iron binding"/>
    <property type="evidence" value="ECO:0007669"/>
    <property type="project" value="InterPro"/>
</dbReference>
<dbReference type="InterPro" id="IPR000486">
    <property type="entry name" value="Xdiol_ring_cleave_dOase_1/2"/>
</dbReference>
<evidence type="ECO:0000256" key="5">
    <source>
        <dbReference type="ARBA" id="ARBA00022964"/>
    </source>
</evidence>
<keyword evidence="7 8" id="KW-0408">Iron</keyword>
<keyword evidence="6 8" id="KW-0560">Oxidoreductase</keyword>
<keyword evidence="10" id="KW-1185">Reference proteome</keyword>
<evidence type="ECO:0000256" key="1">
    <source>
        <dbReference type="ARBA" id="ARBA00001954"/>
    </source>
</evidence>
<dbReference type="GO" id="GO:0051213">
    <property type="term" value="F:dioxygenase activity"/>
    <property type="evidence" value="ECO:0007669"/>
    <property type="project" value="UniProtKB-KW"/>
</dbReference>
<dbReference type="RefSeq" id="WP_037928314.1">
    <property type="nucleotide sequence ID" value="NZ_CP054599.1"/>
</dbReference>
<dbReference type="InterPro" id="IPR029068">
    <property type="entry name" value="Glyas_Bleomycin-R_OHBP_Dase"/>
</dbReference>
<dbReference type="Pfam" id="PF00903">
    <property type="entry name" value="Glyoxalase"/>
    <property type="match status" value="1"/>
</dbReference>
<comment type="similarity">
    <text evidence="2 8">Belongs to the extradiol ring-cleavage dioxygenase family.</text>
</comment>
<evidence type="ECO:0000256" key="6">
    <source>
        <dbReference type="ARBA" id="ARBA00023002"/>
    </source>
</evidence>
<organism evidence="9 10">
    <name type="scientific">Pseudosulfitobacter pseudonitzschiae</name>
    <dbReference type="NCBI Taxonomy" id="1402135"/>
    <lineage>
        <taxon>Bacteria</taxon>
        <taxon>Pseudomonadati</taxon>
        <taxon>Pseudomonadota</taxon>
        <taxon>Alphaproteobacteria</taxon>
        <taxon>Rhodobacterales</taxon>
        <taxon>Roseobacteraceae</taxon>
        <taxon>Pseudosulfitobacter</taxon>
    </lineage>
</organism>
<accession>A0A073IZ07</accession>
<evidence type="ECO:0000256" key="2">
    <source>
        <dbReference type="ARBA" id="ARBA00008784"/>
    </source>
</evidence>
<dbReference type="InterPro" id="IPR004360">
    <property type="entry name" value="Glyas_Fos-R_dOase_dom"/>
</dbReference>
<dbReference type="OrthoDB" id="9803142at2"/>
<evidence type="ECO:0000256" key="4">
    <source>
        <dbReference type="ARBA" id="ARBA00022797"/>
    </source>
</evidence>
<dbReference type="EMBL" id="JAMD01000009">
    <property type="protein sequence ID" value="KEJ94860.1"/>
    <property type="molecule type" value="Genomic_DNA"/>
</dbReference>
<comment type="caution">
    <text evidence="9">The sequence shown here is derived from an EMBL/GenBank/DDBJ whole genome shotgun (WGS) entry which is preliminary data.</text>
</comment>
<protein>
    <submittedName>
        <fullName evidence="9">Glyoxalase</fullName>
    </submittedName>
</protein>
<dbReference type="SUPFAM" id="SSF54593">
    <property type="entry name" value="Glyoxalase/Bleomycin resistance protein/Dihydroxybiphenyl dioxygenase"/>
    <property type="match status" value="1"/>
</dbReference>
<gene>
    <name evidence="9" type="ORF">SUH3_24065</name>
</gene>
<sequence>MGISGLHHAAYRCKDAKETVAFYTTLLDLDFNIAVAENKVPSTGEFSPHIHIFLQLADGSFVAFFELPEDKGNMLDPETPAWVQHLALKVPDSETQLKYKARLEEAGVKVLGPTDHGICKSIYFFDPSGHRLELAVDTTSADMAETLRKAAPETLDVWSRTKRAPDVDPMHAKAH</sequence>
<reference evidence="9 10" key="1">
    <citation type="submission" date="2014-01" db="EMBL/GenBank/DDBJ databases">
        <title>Sulfitobacter sp. H3 (MCCC 1A00686) Genome Sequencing.</title>
        <authorList>
            <person name="Lai Q."/>
            <person name="Hong Z."/>
        </authorList>
    </citation>
    <scope>NUCLEOTIDE SEQUENCE [LARGE SCALE GENOMIC DNA]</scope>
    <source>
        <strain evidence="9 10">H3</strain>
    </source>
</reference>